<evidence type="ECO:0000313" key="2">
    <source>
        <dbReference type="Proteomes" id="UP000076967"/>
    </source>
</evidence>
<organism evidence="1 2">
    <name type="scientific">Paenibacillus glacialis</name>
    <dbReference type="NCBI Taxonomy" id="494026"/>
    <lineage>
        <taxon>Bacteria</taxon>
        <taxon>Bacillati</taxon>
        <taxon>Bacillota</taxon>
        <taxon>Bacilli</taxon>
        <taxon>Bacillales</taxon>
        <taxon>Paenibacillaceae</taxon>
        <taxon>Paenibacillus</taxon>
    </lineage>
</organism>
<dbReference type="RefSeq" id="WP_068533611.1">
    <property type="nucleotide sequence ID" value="NZ_LVJH01000024.1"/>
</dbReference>
<dbReference type="OrthoDB" id="2536801at2"/>
<dbReference type="EMBL" id="LVJH01000024">
    <property type="protein sequence ID" value="OAB42120.1"/>
    <property type="molecule type" value="Genomic_DNA"/>
</dbReference>
<dbReference type="STRING" id="494026.PGLA_13720"/>
<dbReference type="PANTHER" id="PTHR14136:SF17">
    <property type="entry name" value="BTB_POZ DOMAIN-CONTAINING PROTEIN KCTD9"/>
    <property type="match status" value="1"/>
</dbReference>
<dbReference type="Pfam" id="PF00805">
    <property type="entry name" value="Pentapeptide"/>
    <property type="match status" value="1"/>
</dbReference>
<gene>
    <name evidence="1" type="ORF">PGLA_13720</name>
</gene>
<dbReference type="AlphaFoldDB" id="A0A168KJX0"/>
<protein>
    <recommendedName>
        <fullName evidence="3">Pentapeptide repeat-containing protein</fullName>
    </recommendedName>
</protein>
<dbReference type="PANTHER" id="PTHR14136">
    <property type="entry name" value="BTB_POZ DOMAIN-CONTAINING PROTEIN KCTD9"/>
    <property type="match status" value="1"/>
</dbReference>
<dbReference type="Proteomes" id="UP000076967">
    <property type="component" value="Unassembled WGS sequence"/>
</dbReference>
<name>A0A168KJX0_9BACL</name>
<dbReference type="Gene3D" id="2.160.20.80">
    <property type="entry name" value="E3 ubiquitin-protein ligase SopA"/>
    <property type="match status" value="1"/>
</dbReference>
<evidence type="ECO:0000313" key="1">
    <source>
        <dbReference type="EMBL" id="OAB42120.1"/>
    </source>
</evidence>
<accession>A0A168KJX0</accession>
<comment type="caution">
    <text evidence="1">The sequence shown here is derived from an EMBL/GenBank/DDBJ whole genome shotgun (WGS) entry which is preliminary data.</text>
</comment>
<evidence type="ECO:0008006" key="3">
    <source>
        <dbReference type="Google" id="ProtNLM"/>
    </source>
</evidence>
<dbReference type="InterPro" id="IPR001646">
    <property type="entry name" value="5peptide_repeat"/>
</dbReference>
<keyword evidence="2" id="KW-1185">Reference proteome</keyword>
<dbReference type="SUPFAM" id="SSF141571">
    <property type="entry name" value="Pentapeptide repeat-like"/>
    <property type="match status" value="1"/>
</dbReference>
<dbReference type="InterPro" id="IPR051082">
    <property type="entry name" value="Pentapeptide-BTB/POZ_domain"/>
</dbReference>
<proteinExistence type="predicted"/>
<reference evidence="1 2" key="1">
    <citation type="submission" date="2016-03" db="EMBL/GenBank/DDBJ databases">
        <title>Draft genome sequence of Paenibacillus glacialis DSM 22343.</title>
        <authorList>
            <person name="Shin S.-K."/>
            <person name="Yi H."/>
        </authorList>
    </citation>
    <scope>NUCLEOTIDE SEQUENCE [LARGE SCALE GENOMIC DNA]</scope>
    <source>
        <strain evidence="1 2">DSM 22343</strain>
    </source>
</reference>
<sequence>MDKQEALQHFKEHYFIPMLEIQLDTLEAKFYRCQAQLISDFKKSFMDLCIHILSMQQQGHKEPIGYIHYSFLRTQILEQSYFYMVEAYSAEWYEDNSDCKLTYDASWAYAPMSIMIETLEQERKIYMGAISPADIERLLLESTPFFHQFVNSIMRLAMAEVVQIPEYQTIYKAGRLLIRTGEYRDISENLYVEDMEPLRSDEVREQLMPTGEKEPFIYENLKLLSLPHLHLMEKDLRYNDFSHSDLRGSQFHSCILMGSRWQQANVEGGSFQGCLLSDADFRYSNLKGADFSGASGQSYREHGHRMPGLCGLRFEHANLDETDFTNIHAFEHVYFEGASMRGTKIPQKFQHLWKLSDTQRQSIVWME</sequence>